<evidence type="ECO:0000313" key="1">
    <source>
        <dbReference type="EMBL" id="JAP28340.1"/>
    </source>
</evidence>
<name>A0A0V0I717_SOLCH</name>
<dbReference type="AlphaFoldDB" id="A0A0V0I717"/>
<sequence length="70" mass="8293">MLEERTGFIYHEYLKQKLKDLIISLEYHPIYYNKSKIFLKFTLRRKNGTNAGEKKEGGICLVPSRKLKMA</sequence>
<organism evidence="1">
    <name type="scientific">Solanum chacoense</name>
    <name type="common">Chaco potato</name>
    <dbReference type="NCBI Taxonomy" id="4108"/>
    <lineage>
        <taxon>Eukaryota</taxon>
        <taxon>Viridiplantae</taxon>
        <taxon>Streptophyta</taxon>
        <taxon>Embryophyta</taxon>
        <taxon>Tracheophyta</taxon>
        <taxon>Spermatophyta</taxon>
        <taxon>Magnoliopsida</taxon>
        <taxon>eudicotyledons</taxon>
        <taxon>Gunneridae</taxon>
        <taxon>Pentapetalae</taxon>
        <taxon>asterids</taxon>
        <taxon>lamiids</taxon>
        <taxon>Solanales</taxon>
        <taxon>Solanaceae</taxon>
        <taxon>Solanoideae</taxon>
        <taxon>Solaneae</taxon>
        <taxon>Solanum</taxon>
    </lineage>
</organism>
<proteinExistence type="predicted"/>
<reference evidence="1" key="1">
    <citation type="submission" date="2015-12" db="EMBL/GenBank/DDBJ databases">
        <title>Gene expression during late stages of embryo sac development: a critical building block for successful pollen-pistil interactions.</title>
        <authorList>
            <person name="Liu Y."/>
            <person name="Joly V."/>
            <person name="Sabar M."/>
            <person name="Matton D.P."/>
        </authorList>
    </citation>
    <scope>NUCLEOTIDE SEQUENCE</scope>
</reference>
<dbReference type="EMBL" id="GEDG01010228">
    <property type="protein sequence ID" value="JAP28340.1"/>
    <property type="molecule type" value="Transcribed_RNA"/>
</dbReference>
<accession>A0A0V0I717</accession>
<protein>
    <submittedName>
        <fullName evidence="1">Putative ovule protein</fullName>
    </submittedName>
</protein>